<dbReference type="RefSeq" id="WP_279927425.1">
    <property type="nucleotide sequence ID" value="NZ_JARWBG010000008.1"/>
</dbReference>
<gene>
    <name evidence="2" type="ORF">QCN29_10065</name>
</gene>
<keyword evidence="3" id="KW-1185">Reference proteome</keyword>
<sequence>MSDAESPANAHPRFTAALREPNPDVGVRRLPAATRAATRTGARTAAATAVGSKAGQTGQTGETGGAVETGETGQIVRSLIAHVGGTPLDLRERTA</sequence>
<dbReference type="EMBL" id="JARWBG010000008">
    <property type="protein sequence ID" value="MDH2389128.1"/>
    <property type="molecule type" value="Genomic_DNA"/>
</dbReference>
<feature type="region of interest" description="Disordered" evidence="1">
    <location>
        <begin position="1"/>
        <end position="69"/>
    </location>
</feature>
<feature type="compositionally biased region" description="Low complexity" evidence="1">
    <location>
        <begin position="32"/>
        <end position="69"/>
    </location>
</feature>
<reference evidence="2 3" key="1">
    <citation type="submission" date="2023-04" db="EMBL/GenBank/DDBJ databases">
        <title>Streptomyces chengmaiensis sp. nov. isolated from the stem of mangrove plant in Hainan.</title>
        <authorList>
            <person name="Huang X."/>
            <person name="Zhou S."/>
            <person name="Chu X."/>
            <person name="Xie Y."/>
            <person name="Lin Y."/>
        </authorList>
    </citation>
    <scope>NUCLEOTIDE SEQUENCE [LARGE SCALE GENOMIC DNA]</scope>
    <source>
        <strain evidence="2 3">HNM0663</strain>
    </source>
</reference>
<proteinExistence type="predicted"/>
<evidence type="ECO:0000313" key="2">
    <source>
        <dbReference type="EMBL" id="MDH2389128.1"/>
    </source>
</evidence>
<comment type="caution">
    <text evidence="2">The sequence shown here is derived from an EMBL/GenBank/DDBJ whole genome shotgun (WGS) entry which is preliminary data.</text>
</comment>
<accession>A0ABT6HK55</accession>
<organism evidence="2 3">
    <name type="scientific">Streptomyces chengmaiensis</name>
    <dbReference type="NCBI Taxonomy" id="3040919"/>
    <lineage>
        <taxon>Bacteria</taxon>
        <taxon>Bacillati</taxon>
        <taxon>Actinomycetota</taxon>
        <taxon>Actinomycetes</taxon>
        <taxon>Kitasatosporales</taxon>
        <taxon>Streptomycetaceae</taxon>
        <taxon>Streptomyces</taxon>
    </lineage>
</organism>
<name>A0ABT6HK55_9ACTN</name>
<evidence type="ECO:0000313" key="3">
    <source>
        <dbReference type="Proteomes" id="UP001223144"/>
    </source>
</evidence>
<protein>
    <submittedName>
        <fullName evidence="2">Uncharacterized protein</fullName>
    </submittedName>
</protein>
<evidence type="ECO:0000256" key="1">
    <source>
        <dbReference type="SAM" id="MobiDB-lite"/>
    </source>
</evidence>
<dbReference type="Proteomes" id="UP001223144">
    <property type="component" value="Unassembled WGS sequence"/>
</dbReference>